<evidence type="ECO:0000256" key="16">
    <source>
        <dbReference type="SAM" id="MobiDB-lite"/>
    </source>
</evidence>
<evidence type="ECO:0000256" key="12">
    <source>
        <dbReference type="ARBA" id="ARBA00029736"/>
    </source>
</evidence>
<evidence type="ECO:0000256" key="8">
    <source>
        <dbReference type="ARBA" id="ARBA00022603"/>
    </source>
</evidence>
<evidence type="ECO:0000313" key="19">
    <source>
        <dbReference type="Proteomes" id="UP000236732"/>
    </source>
</evidence>
<name>A0A1H6B238_9ACTN</name>
<evidence type="ECO:0000256" key="9">
    <source>
        <dbReference type="ARBA" id="ARBA00022679"/>
    </source>
</evidence>
<feature type="binding site" evidence="15">
    <location>
        <begin position="231"/>
        <end position="236"/>
    </location>
    <ligand>
        <name>S-adenosyl-L-methionine</name>
        <dbReference type="ChEBI" id="CHEBI:59789"/>
    </ligand>
</feature>
<evidence type="ECO:0000256" key="6">
    <source>
        <dbReference type="ARBA" id="ARBA00014679"/>
    </source>
</evidence>
<evidence type="ECO:0000313" key="18">
    <source>
        <dbReference type="EMBL" id="SEG54662.1"/>
    </source>
</evidence>
<organism evidence="18 19">
    <name type="scientific">Nonomuraea solani</name>
    <dbReference type="NCBI Taxonomy" id="1144553"/>
    <lineage>
        <taxon>Bacteria</taxon>
        <taxon>Bacillati</taxon>
        <taxon>Actinomycetota</taxon>
        <taxon>Actinomycetes</taxon>
        <taxon>Streptosporangiales</taxon>
        <taxon>Streptosporangiaceae</taxon>
        <taxon>Nonomuraea</taxon>
    </lineage>
</organism>
<keyword evidence="7 15" id="KW-0963">Cytoplasm</keyword>
<dbReference type="PANTHER" id="PTHR46417">
    <property type="entry name" value="TRNA (GUANINE-N(1)-)-METHYLTRANSFERASE"/>
    <property type="match status" value="1"/>
</dbReference>
<evidence type="ECO:0000256" key="13">
    <source>
        <dbReference type="ARBA" id="ARBA00033392"/>
    </source>
</evidence>
<comment type="similarity">
    <text evidence="3 15">Belongs to the RNA methyltransferase TrmD family.</text>
</comment>
<keyword evidence="19" id="KW-1185">Reference proteome</keyword>
<dbReference type="InterPro" id="IPR029028">
    <property type="entry name" value="Alpha/beta_knot_MTases"/>
</dbReference>
<evidence type="ECO:0000256" key="3">
    <source>
        <dbReference type="ARBA" id="ARBA00007630"/>
    </source>
</evidence>
<evidence type="ECO:0000256" key="5">
    <source>
        <dbReference type="ARBA" id="ARBA00012807"/>
    </source>
</evidence>
<dbReference type="OrthoDB" id="9807416at2"/>
<dbReference type="CDD" id="cd18080">
    <property type="entry name" value="TrmD-like"/>
    <property type="match status" value="1"/>
</dbReference>
<dbReference type="GO" id="GO:0052906">
    <property type="term" value="F:tRNA (guanine(37)-N1)-methyltransferase activity"/>
    <property type="evidence" value="ECO:0007669"/>
    <property type="project" value="UniProtKB-UniRule"/>
</dbReference>
<dbReference type="SUPFAM" id="SSF75217">
    <property type="entry name" value="alpha/beta knot"/>
    <property type="match status" value="2"/>
</dbReference>
<dbReference type="EC" id="2.1.1.228" evidence="5 15"/>
<dbReference type="InterPro" id="IPR023148">
    <property type="entry name" value="tRNA_m1G_MeTrfase_C_sf"/>
</dbReference>
<sequence length="356" mass="37024">MRLDIISIFPEYFAPLDVSLIGKARERGTLDVRVHQLRDWAHDVHKTVDDTPYGGGPGMVMKPEVWGDAIDTVIGTATPNGAAPAPGSGTAPAPSFGPDFGASTGASAGPSTTATAGAAAGPSTGASAGPSTTAPAGAATGPSTGVGATASAGAGTAADAATAVTPTRVTPTRAVPRMIVPTPSGRPFTQELAQELAGEPWLLFACGRYEGIDSRVMEDYSTRLRVDEVSLGDYVLAGGEVAVLVMVEAIGRLLPGVLGNAQSAVDDSFAPGSMRNLVEGPVYTKPPVWRGHEVPPVLLSGHHGKVARWRRDEALRRTVRNRPELASELEPETLDKHDRKLLEELSFRVGRKDVAN</sequence>
<keyword evidence="9 15" id="KW-0808">Transferase</keyword>
<feature type="domain" description="tRNA methyltransferase TRMD/TRM10-type" evidence="17">
    <location>
        <begin position="175"/>
        <end position="326"/>
    </location>
</feature>
<keyword evidence="8 15" id="KW-0489">Methyltransferase</keyword>
<evidence type="ECO:0000256" key="4">
    <source>
        <dbReference type="ARBA" id="ARBA00011738"/>
    </source>
</evidence>
<evidence type="ECO:0000256" key="1">
    <source>
        <dbReference type="ARBA" id="ARBA00002634"/>
    </source>
</evidence>
<evidence type="ECO:0000256" key="11">
    <source>
        <dbReference type="ARBA" id="ARBA00022694"/>
    </source>
</evidence>
<dbReference type="Pfam" id="PF01746">
    <property type="entry name" value="tRNA_m1G_MT"/>
    <property type="match status" value="2"/>
</dbReference>
<evidence type="ECO:0000256" key="15">
    <source>
        <dbReference type="HAMAP-Rule" id="MF_00605"/>
    </source>
</evidence>
<dbReference type="EMBL" id="FNVT01000003">
    <property type="protein sequence ID" value="SEG54662.1"/>
    <property type="molecule type" value="Genomic_DNA"/>
</dbReference>
<comment type="function">
    <text evidence="1 15">Specifically methylates guanosine-37 in various tRNAs.</text>
</comment>
<comment type="subunit">
    <text evidence="4 15">Homodimer.</text>
</comment>
<dbReference type="PANTHER" id="PTHR46417:SF1">
    <property type="entry name" value="TRNA (GUANINE-N(1)-)-METHYLTRANSFERASE"/>
    <property type="match status" value="1"/>
</dbReference>
<gene>
    <name evidence="15" type="primary">trmD</name>
    <name evidence="18" type="ORF">SAMN05444920_10385</name>
</gene>
<evidence type="ECO:0000259" key="17">
    <source>
        <dbReference type="Pfam" id="PF01746"/>
    </source>
</evidence>
<evidence type="ECO:0000256" key="10">
    <source>
        <dbReference type="ARBA" id="ARBA00022691"/>
    </source>
</evidence>
<dbReference type="Proteomes" id="UP000236732">
    <property type="component" value="Unassembled WGS sequence"/>
</dbReference>
<dbReference type="FunFam" id="1.10.1270.20:FF:000002">
    <property type="entry name" value="tRNA (guanine-N(1)-)-methyltransferase"/>
    <property type="match status" value="1"/>
</dbReference>
<evidence type="ECO:0000256" key="14">
    <source>
        <dbReference type="ARBA" id="ARBA00047783"/>
    </source>
</evidence>
<dbReference type="GO" id="GO:0005829">
    <property type="term" value="C:cytosol"/>
    <property type="evidence" value="ECO:0007669"/>
    <property type="project" value="TreeGrafter"/>
</dbReference>
<feature type="binding site" evidence="15">
    <location>
        <position position="207"/>
    </location>
    <ligand>
        <name>S-adenosyl-L-methionine</name>
        <dbReference type="ChEBI" id="CHEBI:59789"/>
    </ligand>
</feature>
<dbReference type="HAMAP" id="MF_00605">
    <property type="entry name" value="TrmD"/>
    <property type="match status" value="1"/>
</dbReference>
<feature type="domain" description="tRNA methyltransferase TRMD/TRM10-type" evidence="17">
    <location>
        <begin position="1"/>
        <end position="74"/>
    </location>
</feature>
<dbReference type="InterPro" id="IPR002649">
    <property type="entry name" value="tRNA_m1G_MeTrfase_TrmD"/>
</dbReference>
<feature type="region of interest" description="Disordered" evidence="16">
    <location>
        <begin position="77"/>
        <end position="142"/>
    </location>
</feature>
<protein>
    <recommendedName>
        <fullName evidence="6 15">tRNA (guanine-N(1)-)-methyltransferase</fullName>
        <ecNumber evidence="5 15">2.1.1.228</ecNumber>
    </recommendedName>
    <alternativeName>
        <fullName evidence="12 15">M1G-methyltransferase</fullName>
    </alternativeName>
    <alternativeName>
        <fullName evidence="13 15">tRNA [GM37] methyltransferase</fullName>
    </alternativeName>
</protein>
<comment type="subcellular location">
    <subcellularLocation>
        <location evidence="2 15">Cytoplasm</location>
    </subcellularLocation>
</comment>
<keyword evidence="10 15" id="KW-0949">S-adenosyl-L-methionine</keyword>
<dbReference type="Gene3D" id="3.40.1280.10">
    <property type="match status" value="2"/>
</dbReference>
<comment type="catalytic activity">
    <reaction evidence="14 15">
        <text>guanosine(37) in tRNA + S-adenosyl-L-methionine = N(1)-methylguanosine(37) in tRNA + S-adenosyl-L-homocysteine + H(+)</text>
        <dbReference type="Rhea" id="RHEA:36899"/>
        <dbReference type="Rhea" id="RHEA-COMP:10145"/>
        <dbReference type="Rhea" id="RHEA-COMP:10147"/>
        <dbReference type="ChEBI" id="CHEBI:15378"/>
        <dbReference type="ChEBI" id="CHEBI:57856"/>
        <dbReference type="ChEBI" id="CHEBI:59789"/>
        <dbReference type="ChEBI" id="CHEBI:73542"/>
        <dbReference type="ChEBI" id="CHEBI:74269"/>
        <dbReference type="EC" id="2.1.1.228"/>
    </reaction>
</comment>
<dbReference type="GO" id="GO:0002939">
    <property type="term" value="P:tRNA N1-guanine methylation"/>
    <property type="evidence" value="ECO:0007669"/>
    <property type="project" value="TreeGrafter"/>
</dbReference>
<dbReference type="AlphaFoldDB" id="A0A1H6B238"/>
<dbReference type="InterPro" id="IPR016009">
    <property type="entry name" value="tRNA_MeTrfase_TRMD/TRM10"/>
</dbReference>
<proteinExistence type="inferred from homology"/>
<evidence type="ECO:0000256" key="7">
    <source>
        <dbReference type="ARBA" id="ARBA00022490"/>
    </source>
</evidence>
<dbReference type="Gene3D" id="1.10.1270.20">
    <property type="entry name" value="tRNA(m1g37)methyltransferase, domain 2"/>
    <property type="match status" value="1"/>
</dbReference>
<dbReference type="InterPro" id="IPR029026">
    <property type="entry name" value="tRNA_m1G_MTases_N"/>
</dbReference>
<accession>A0A1H6B238</accession>
<reference evidence="18 19" key="1">
    <citation type="submission" date="2016-10" db="EMBL/GenBank/DDBJ databases">
        <authorList>
            <person name="de Groot N.N."/>
        </authorList>
    </citation>
    <scope>NUCLEOTIDE SEQUENCE [LARGE SCALE GENOMIC DNA]</scope>
    <source>
        <strain evidence="18 19">CGMCC 4.7037</strain>
    </source>
</reference>
<evidence type="ECO:0000256" key="2">
    <source>
        <dbReference type="ARBA" id="ARBA00004496"/>
    </source>
</evidence>
<keyword evidence="11 15" id="KW-0819">tRNA processing</keyword>